<feature type="domain" description="HTH tetR-type" evidence="5">
    <location>
        <begin position="2"/>
        <end position="62"/>
    </location>
</feature>
<evidence type="ECO:0000256" key="1">
    <source>
        <dbReference type="ARBA" id="ARBA00023015"/>
    </source>
</evidence>
<dbReference type="PANTHER" id="PTHR30055:SF234">
    <property type="entry name" value="HTH-TYPE TRANSCRIPTIONAL REGULATOR BETI"/>
    <property type="match status" value="1"/>
</dbReference>
<dbReference type="SUPFAM" id="SSF46689">
    <property type="entry name" value="Homeodomain-like"/>
    <property type="match status" value="1"/>
</dbReference>
<evidence type="ECO:0000256" key="3">
    <source>
        <dbReference type="ARBA" id="ARBA00023163"/>
    </source>
</evidence>
<evidence type="ECO:0000256" key="4">
    <source>
        <dbReference type="PROSITE-ProRule" id="PRU00335"/>
    </source>
</evidence>
<dbReference type="EMBL" id="JADIKK010000008">
    <property type="protein sequence ID" value="MFK2877891.1"/>
    <property type="molecule type" value="Genomic_DNA"/>
</dbReference>
<reference evidence="6 7" key="1">
    <citation type="submission" date="2020-10" db="EMBL/GenBank/DDBJ databases">
        <title>Phylogeny of dyella-like bacteria.</title>
        <authorList>
            <person name="Fu J."/>
        </authorList>
    </citation>
    <scope>NUCLEOTIDE SEQUENCE [LARGE SCALE GENOMIC DNA]</scope>
    <source>
        <strain evidence="6 7">KACC 19113</strain>
    </source>
</reference>
<keyword evidence="3" id="KW-0804">Transcription</keyword>
<dbReference type="InterPro" id="IPR001647">
    <property type="entry name" value="HTH_TetR"/>
</dbReference>
<dbReference type="RefSeq" id="WP_404614315.1">
    <property type="nucleotide sequence ID" value="NZ_JADIKK010000008.1"/>
</dbReference>
<dbReference type="Pfam" id="PF00440">
    <property type="entry name" value="TetR_N"/>
    <property type="match status" value="1"/>
</dbReference>
<name>A0ABW8J9T6_9GAMM</name>
<evidence type="ECO:0000256" key="2">
    <source>
        <dbReference type="ARBA" id="ARBA00023125"/>
    </source>
</evidence>
<accession>A0ABW8J9T6</accession>
<sequence length="186" mass="21004">MQTRKEELVDSIVAYLLEHGLADLSLRPLAAATGTSARLLIYHFESKEGLLAEVLEAMQAQLRRSFSRLLERPPANGHANPPLKLLWEWAVAPKNFPYLKLLYELQILAVQNPDVYAQYLQRNNANWSELVLALLPAQDRDPAFATLCVAVFDGLFIELMSTSDRKRTTQAIDRFIRIVGDARANT</sequence>
<evidence type="ECO:0000313" key="6">
    <source>
        <dbReference type="EMBL" id="MFK2877891.1"/>
    </source>
</evidence>
<dbReference type="PROSITE" id="PS50977">
    <property type="entry name" value="HTH_TETR_2"/>
    <property type="match status" value="1"/>
</dbReference>
<evidence type="ECO:0000313" key="7">
    <source>
        <dbReference type="Proteomes" id="UP001620339"/>
    </source>
</evidence>
<dbReference type="Proteomes" id="UP001620339">
    <property type="component" value="Unassembled WGS sequence"/>
</dbReference>
<protein>
    <submittedName>
        <fullName evidence="6">TetR/AcrR family transcriptional regulator</fullName>
    </submittedName>
</protein>
<feature type="DNA-binding region" description="H-T-H motif" evidence="4">
    <location>
        <begin position="25"/>
        <end position="44"/>
    </location>
</feature>
<dbReference type="Gene3D" id="1.10.357.10">
    <property type="entry name" value="Tetracycline Repressor, domain 2"/>
    <property type="match status" value="1"/>
</dbReference>
<comment type="caution">
    <text evidence="6">The sequence shown here is derived from an EMBL/GenBank/DDBJ whole genome shotgun (WGS) entry which is preliminary data.</text>
</comment>
<dbReference type="InterPro" id="IPR009057">
    <property type="entry name" value="Homeodomain-like_sf"/>
</dbReference>
<keyword evidence="1" id="KW-0805">Transcription regulation</keyword>
<proteinExistence type="predicted"/>
<keyword evidence="7" id="KW-1185">Reference proteome</keyword>
<gene>
    <name evidence="6" type="ORF">ISP25_12485</name>
</gene>
<dbReference type="PANTHER" id="PTHR30055">
    <property type="entry name" value="HTH-TYPE TRANSCRIPTIONAL REGULATOR RUTR"/>
    <property type="match status" value="1"/>
</dbReference>
<keyword evidence="2 4" id="KW-0238">DNA-binding</keyword>
<organism evidence="6 7">
    <name type="scientific">Rhodanobacter hydrolyticus</name>
    <dbReference type="NCBI Taxonomy" id="2250595"/>
    <lineage>
        <taxon>Bacteria</taxon>
        <taxon>Pseudomonadati</taxon>
        <taxon>Pseudomonadota</taxon>
        <taxon>Gammaproteobacteria</taxon>
        <taxon>Lysobacterales</taxon>
        <taxon>Rhodanobacteraceae</taxon>
        <taxon>Rhodanobacter</taxon>
    </lineage>
</organism>
<evidence type="ECO:0000259" key="5">
    <source>
        <dbReference type="PROSITE" id="PS50977"/>
    </source>
</evidence>
<dbReference type="InterPro" id="IPR050109">
    <property type="entry name" value="HTH-type_TetR-like_transc_reg"/>
</dbReference>